<evidence type="ECO:0000313" key="2">
    <source>
        <dbReference type="Proteomes" id="UP001054945"/>
    </source>
</evidence>
<dbReference type="AlphaFoldDB" id="A0AAV4T456"/>
<dbReference type="Proteomes" id="UP001054945">
    <property type="component" value="Unassembled WGS sequence"/>
</dbReference>
<sequence length="71" mass="7862">MIIDPLSPSSSIMQMKAVWARRADTHSSCSRRPHSLSTRPLGRQTVCLGVPPSDDGNQKNHLFSFAQITKL</sequence>
<comment type="caution">
    <text evidence="1">The sequence shown here is derived from an EMBL/GenBank/DDBJ whole genome shotgun (WGS) entry which is preliminary data.</text>
</comment>
<reference evidence="1 2" key="1">
    <citation type="submission" date="2021-06" db="EMBL/GenBank/DDBJ databases">
        <title>Caerostris extrusa draft genome.</title>
        <authorList>
            <person name="Kono N."/>
            <person name="Arakawa K."/>
        </authorList>
    </citation>
    <scope>NUCLEOTIDE SEQUENCE [LARGE SCALE GENOMIC DNA]</scope>
</reference>
<accession>A0AAV4T456</accession>
<protein>
    <recommendedName>
        <fullName evidence="3">Ycf15</fullName>
    </recommendedName>
</protein>
<evidence type="ECO:0000313" key="1">
    <source>
        <dbReference type="EMBL" id="GIY40281.1"/>
    </source>
</evidence>
<keyword evidence="2" id="KW-1185">Reference proteome</keyword>
<evidence type="ECO:0008006" key="3">
    <source>
        <dbReference type="Google" id="ProtNLM"/>
    </source>
</evidence>
<dbReference type="EMBL" id="BPLR01010593">
    <property type="protein sequence ID" value="GIY40281.1"/>
    <property type="molecule type" value="Genomic_DNA"/>
</dbReference>
<organism evidence="1 2">
    <name type="scientific">Caerostris extrusa</name>
    <name type="common">Bark spider</name>
    <name type="synonym">Caerostris bankana</name>
    <dbReference type="NCBI Taxonomy" id="172846"/>
    <lineage>
        <taxon>Eukaryota</taxon>
        <taxon>Metazoa</taxon>
        <taxon>Ecdysozoa</taxon>
        <taxon>Arthropoda</taxon>
        <taxon>Chelicerata</taxon>
        <taxon>Arachnida</taxon>
        <taxon>Araneae</taxon>
        <taxon>Araneomorphae</taxon>
        <taxon>Entelegynae</taxon>
        <taxon>Araneoidea</taxon>
        <taxon>Araneidae</taxon>
        <taxon>Caerostris</taxon>
    </lineage>
</organism>
<gene>
    <name evidence="1" type="ORF">CEXT_202151</name>
</gene>
<proteinExistence type="predicted"/>
<name>A0AAV4T456_CAEEX</name>